<dbReference type="SUPFAM" id="SSF53474">
    <property type="entry name" value="alpha/beta-Hydrolases"/>
    <property type="match status" value="1"/>
</dbReference>
<dbReference type="Pfam" id="PF11339">
    <property type="entry name" value="DUF3141"/>
    <property type="match status" value="1"/>
</dbReference>
<accession>A0A9X1IFX2</accession>
<evidence type="ECO:0000313" key="1">
    <source>
        <dbReference type="EMBL" id="MCB4823939.1"/>
    </source>
</evidence>
<gene>
    <name evidence="1" type="ORF">LHA35_19600</name>
</gene>
<protein>
    <submittedName>
        <fullName evidence="1">DUF3141 domain-containing protein</fullName>
    </submittedName>
</protein>
<keyword evidence="2" id="KW-1185">Reference proteome</keyword>
<reference evidence="1" key="1">
    <citation type="submission" date="2021-10" db="EMBL/GenBank/DDBJ databases">
        <title>Roseicella aerolatum sp. nov., isolated from aerosols of e-waste dismantling site.</title>
        <authorList>
            <person name="Qin T."/>
        </authorList>
    </citation>
    <scope>NUCLEOTIDE SEQUENCE</scope>
    <source>
        <strain evidence="1">GB24</strain>
    </source>
</reference>
<dbReference type="InterPro" id="IPR024501">
    <property type="entry name" value="DUF3141"/>
</dbReference>
<dbReference type="EMBL" id="JAJAQI010000034">
    <property type="protein sequence ID" value="MCB4823939.1"/>
    <property type="molecule type" value="Genomic_DNA"/>
</dbReference>
<evidence type="ECO:0000313" key="2">
    <source>
        <dbReference type="Proteomes" id="UP001139311"/>
    </source>
</evidence>
<dbReference type="Proteomes" id="UP001139311">
    <property type="component" value="Unassembled WGS sequence"/>
</dbReference>
<dbReference type="InterPro" id="IPR029058">
    <property type="entry name" value="AB_hydrolase_fold"/>
</dbReference>
<dbReference type="RefSeq" id="WP_226611263.1">
    <property type="nucleotide sequence ID" value="NZ_JAJAQI010000034.1"/>
</dbReference>
<dbReference type="AlphaFoldDB" id="A0A9X1IFX2"/>
<comment type="caution">
    <text evidence="1">The sequence shown here is derived from an EMBL/GenBank/DDBJ whole genome shotgun (WGS) entry which is preliminary data.</text>
</comment>
<organism evidence="1 2">
    <name type="scientific">Roseicella aerolata</name>
    <dbReference type="NCBI Taxonomy" id="2883479"/>
    <lineage>
        <taxon>Bacteria</taxon>
        <taxon>Pseudomonadati</taxon>
        <taxon>Pseudomonadota</taxon>
        <taxon>Alphaproteobacteria</taxon>
        <taxon>Acetobacterales</taxon>
        <taxon>Roseomonadaceae</taxon>
        <taxon>Roseicella</taxon>
    </lineage>
</organism>
<dbReference type="PANTHER" id="PTHR36837:SF2">
    <property type="entry name" value="POLY(3-HYDROXYALKANOATE) POLYMERASE SUBUNIT PHAC"/>
    <property type="match status" value="1"/>
</dbReference>
<dbReference type="Gene3D" id="3.40.50.1820">
    <property type="entry name" value="alpha/beta hydrolase"/>
    <property type="match status" value="1"/>
</dbReference>
<dbReference type="InterPro" id="IPR051321">
    <property type="entry name" value="PHA/PHB_synthase"/>
</dbReference>
<dbReference type="PANTHER" id="PTHR36837">
    <property type="entry name" value="POLY(3-HYDROXYALKANOATE) POLYMERASE SUBUNIT PHAC"/>
    <property type="match status" value="1"/>
</dbReference>
<name>A0A9X1IFX2_9PROT</name>
<proteinExistence type="predicted"/>
<sequence>MDTRFDMVAADLPGAGVLSGALRQQQVLTRVAGEQARTLWPRLGQRAAAPLRPLPVKPPLNLWQDALAYGIDSLQRQVLFWDTMRRAGNGLLEHERRGCPPVLAFEYDIVMDGRSLARPVNYALVRIRVPDGCPSTDPMLRPFVVIDPRAGHGAGIGGFKTDSEVGVALRARHPVYFVIFFRDPEPGQTILDVTAAEREFLREVMARHPEAPKPVVLGNCQGGWAAMLLAATAPELVGPLVLNGAPLSYWAGRTGRAAMRYIGGLAGGSWPVALLSDLGNGRFDGAHLGLNFEALSPGNTWFRKYFDIYSKVDTEAERFLEFERWWSGLFLMNGAEIRWIVENLFVGNRLARGGIVSETGEPISIRSLHSPVIVFASEGDHITPPGQALRWIADVYRDEDDIKAAGQTIVYLLHDTVGHLGIFVSASVARKEHSGIASILEVIEAVAPGLYEMRITGTEEEGYQVDLQERSLADVRAISGDDAAADAFAAVAEVSGAASRVYDAGVAPILRPMVTEPAAELGRRLHPLRLRRYVVSDANPALAALPALAEAARRARRPAPPENLFRQMEQIWAQQVEHTLDTWRDLRDGATEALFFGAYGWLAAFGIGRSAREPAAEARPGATREVDTTGLAARCREGGYAEAVIRMMLLLARARGGVRRSKLERSKYLLSSQLPFAAMSETGRLELIQTQTRLVSLAPEECLASLPVLLPAPEERKRAVDVVQQVAGPMEDLDDRTREMLRRIHAVLGFECLELAEAM</sequence>